<protein>
    <submittedName>
        <fullName evidence="4">Thioredoxin-2</fullName>
    </submittedName>
</protein>
<sequence>MRSFMSNLVESVFVSMCFLIVTSQAKVHDVTGLTSLNTKLTEAGNDKLVVVYFHANWCGPCKTIKPQIVDLAEEVPDVEFFKVNVDENEDIAKEYQISNLPTFVFLKASKKVDQFSGANFDKLKSTVTTHRESPVKA</sequence>
<dbReference type="PROSITE" id="PS00194">
    <property type="entry name" value="THIOREDOXIN_1"/>
    <property type="match status" value="1"/>
</dbReference>
<organism evidence="4">
    <name type="scientific">Cacopsylla melanoneura</name>
    <dbReference type="NCBI Taxonomy" id="428564"/>
    <lineage>
        <taxon>Eukaryota</taxon>
        <taxon>Metazoa</taxon>
        <taxon>Ecdysozoa</taxon>
        <taxon>Arthropoda</taxon>
        <taxon>Hexapoda</taxon>
        <taxon>Insecta</taxon>
        <taxon>Pterygota</taxon>
        <taxon>Neoptera</taxon>
        <taxon>Paraneoptera</taxon>
        <taxon>Hemiptera</taxon>
        <taxon>Sternorrhyncha</taxon>
        <taxon>Psylloidea</taxon>
        <taxon>Psyllidae</taxon>
        <taxon>Psyllinae</taxon>
        <taxon>Cacopsylla</taxon>
    </lineage>
</organism>
<proteinExistence type="predicted"/>
<evidence type="ECO:0000259" key="3">
    <source>
        <dbReference type="PROSITE" id="PS51352"/>
    </source>
</evidence>
<evidence type="ECO:0000256" key="2">
    <source>
        <dbReference type="SAM" id="SignalP"/>
    </source>
</evidence>
<dbReference type="EMBL" id="HBUF01053433">
    <property type="protein sequence ID" value="CAG6622821.1"/>
    <property type="molecule type" value="Transcribed_RNA"/>
</dbReference>
<dbReference type="CDD" id="cd02947">
    <property type="entry name" value="TRX_family"/>
    <property type="match status" value="1"/>
</dbReference>
<dbReference type="PRINTS" id="PR00421">
    <property type="entry name" value="THIOREDOXIN"/>
</dbReference>
<dbReference type="Gene3D" id="3.40.30.10">
    <property type="entry name" value="Glutaredoxin"/>
    <property type="match status" value="1"/>
</dbReference>
<name>A0A8D8Q2B0_9HEMI</name>
<dbReference type="InterPro" id="IPR017937">
    <property type="entry name" value="Thioredoxin_CS"/>
</dbReference>
<evidence type="ECO:0000256" key="1">
    <source>
        <dbReference type="ARBA" id="ARBA00023157"/>
    </source>
</evidence>
<dbReference type="EMBL" id="HBUF01053434">
    <property type="protein sequence ID" value="CAG6622822.1"/>
    <property type="molecule type" value="Transcribed_RNA"/>
</dbReference>
<dbReference type="InterPro" id="IPR036249">
    <property type="entry name" value="Thioredoxin-like_sf"/>
</dbReference>
<evidence type="ECO:0000313" key="4">
    <source>
        <dbReference type="EMBL" id="CAG6622821.1"/>
    </source>
</evidence>
<keyword evidence="2" id="KW-0732">Signal</keyword>
<dbReference type="EMBL" id="HBUF01364706">
    <property type="protein sequence ID" value="CAG6722912.1"/>
    <property type="molecule type" value="Transcribed_RNA"/>
</dbReference>
<feature type="chain" id="PRO_5033955244" evidence="2">
    <location>
        <begin position="26"/>
        <end position="137"/>
    </location>
</feature>
<dbReference type="InterPro" id="IPR013766">
    <property type="entry name" value="Thioredoxin_domain"/>
</dbReference>
<reference evidence="4" key="1">
    <citation type="submission" date="2021-05" db="EMBL/GenBank/DDBJ databases">
        <authorList>
            <person name="Alioto T."/>
            <person name="Alioto T."/>
            <person name="Gomez Garrido J."/>
        </authorList>
    </citation>
    <scope>NUCLEOTIDE SEQUENCE</scope>
</reference>
<dbReference type="PROSITE" id="PS51352">
    <property type="entry name" value="THIOREDOXIN_2"/>
    <property type="match status" value="1"/>
</dbReference>
<dbReference type="SUPFAM" id="SSF52833">
    <property type="entry name" value="Thioredoxin-like"/>
    <property type="match status" value="1"/>
</dbReference>
<accession>A0A8D8Q2B0</accession>
<keyword evidence="1" id="KW-1015">Disulfide bond</keyword>
<feature type="signal peptide" evidence="2">
    <location>
        <begin position="1"/>
        <end position="25"/>
    </location>
</feature>
<feature type="domain" description="Thioredoxin" evidence="3">
    <location>
        <begin position="21"/>
        <end position="132"/>
    </location>
</feature>
<dbReference type="PANTHER" id="PTHR46115">
    <property type="entry name" value="THIOREDOXIN-LIKE PROTEIN 1"/>
    <property type="match status" value="1"/>
</dbReference>
<dbReference type="AlphaFoldDB" id="A0A8D8Q2B0"/>
<dbReference type="Pfam" id="PF00085">
    <property type="entry name" value="Thioredoxin"/>
    <property type="match status" value="1"/>
</dbReference>